<evidence type="ECO:0000256" key="1">
    <source>
        <dbReference type="SAM" id="MobiDB-lite"/>
    </source>
</evidence>
<dbReference type="EMBL" id="CP007136">
    <property type="protein sequence ID" value="AHY70555.1"/>
    <property type="molecule type" value="Genomic_DNA"/>
</dbReference>
<evidence type="ECO:0000313" key="2">
    <source>
        <dbReference type="EMBL" id="AHY70555.1"/>
    </source>
</evidence>
<name>A0ABC7ZRS6_ECOLR</name>
<sequence length="39" mass="4443">MEAWRDMKLHKKLLSLSGNNISSNGKEIENGDFNEPNPQ</sequence>
<evidence type="ECO:0000313" key="3">
    <source>
        <dbReference type="Proteomes" id="UP000025231"/>
    </source>
</evidence>
<proteinExistence type="predicted"/>
<dbReference type="Proteomes" id="UP000025231">
    <property type="component" value="Chromosome"/>
</dbReference>
<accession>A0ABC7ZRS6</accession>
<feature type="region of interest" description="Disordered" evidence="1">
    <location>
        <begin position="16"/>
        <end position="39"/>
    </location>
</feature>
<reference evidence="2 3" key="1">
    <citation type="journal article" date="2014" name="Genome Announc.">
        <title>Complete Genome Sequences of Two Escherichia coli O145:H28 Outbreak Strains of Food Origin.</title>
        <authorList>
            <person name="Cooper K.K."/>
            <person name="Mandrell R.E."/>
            <person name="Louie J.W."/>
            <person name="Korlach J."/>
            <person name="Clark T.A."/>
            <person name="Parker C.T."/>
            <person name="Huynh S."/>
            <person name="Chain P.S."/>
            <person name="Ahmed S."/>
            <person name="Carter M.Q."/>
        </authorList>
    </citation>
    <scope>NUCLEOTIDE SEQUENCE [LARGE SCALE GENOMIC DNA]</scope>
    <source>
        <strain evidence="2 3">RM12581</strain>
    </source>
</reference>
<gene>
    <name evidence="2" type="ORF">ECRM12581_10125</name>
</gene>
<dbReference type="AlphaFoldDB" id="A0ABC7ZRS6"/>
<feature type="compositionally biased region" description="Low complexity" evidence="1">
    <location>
        <begin position="16"/>
        <end position="25"/>
    </location>
</feature>
<protein>
    <submittedName>
        <fullName evidence="2">Uncharacterized protein</fullName>
    </submittedName>
</protein>
<organism evidence="2 3">
    <name type="scientific">Escherichia coli O145:H28 (strain RM12581)</name>
    <dbReference type="NCBI Taxonomy" id="1248823"/>
    <lineage>
        <taxon>Bacteria</taxon>
        <taxon>Pseudomonadati</taxon>
        <taxon>Pseudomonadota</taxon>
        <taxon>Gammaproteobacteria</taxon>
        <taxon>Enterobacterales</taxon>
        <taxon>Enterobacteriaceae</taxon>
        <taxon>Escherichia</taxon>
    </lineage>
</organism>